<protein>
    <submittedName>
        <fullName evidence="3">Helix-turn-helix transcriptional regulator</fullName>
    </submittedName>
</protein>
<dbReference type="CDD" id="cd00093">
    <property type="entry name" value="HTH_XRE"/>
    <property type="match status" value="1"/>
</dbReference>
<dbReference type="SUPFAM" id="SSF47413">
    <property type="entry name" value="lambda repressor-like DNA-binding domains"/>
    <property type="match status" value="1"/>
</dbReference>
<feature type="domain" description="HTH cro/C1-type" evidence="2">
    <location>
        <begin position="8"/>
        <end position="62"/>
    </location>
</feature>
<dbReference type="Pfam" id="PF01381">
    <property type="entry name" value="HTH_3"/>
    <property type="match status" value="1"/>
</dbReference>
<dbReference type="AlphaFoldDB" id="A0A940DG71"/>
<evidence type="ECO:0000256" key="1">
    <source>
        <dbReference type="ARBA" id="ARBA00023125"/>
    </source>
</evidence>
<dbReference type="PANTHER" id="PTHR46558:SF11">
    <property type="entry name" value="HTH-TYPE TRANSCRIPTIONAL REGULATOR XRE"/>
    <property type="match status" value="1"/>
</dbReference>
<accession>A0A940DG71</accession>
<dbReference type="Proteomes" id="UP000727857">
    <property type="component" value="Unassembled WGS sequence"/>
</dbReference>
<comment type="caution">
    <text evidence="3">The sequence shown here is derived from an EMBL/GenBank/DDBJ whole genome shotgun (WGS) entry which is preliminary data.</text>
</comment>
<dbReference type="EMBL" id="JADINF010000048">
    <property type="protein sequence ID" value="MBO8423769.1"/>
    <property type="molecule type" value="Genomic_DNA"/>
</dbReference>
<evidence type="ECO:0000313" key="3">
    <source>
        <dbReference type="EMBL" id="MBO8423769.1"/>
    </source>
</evidence>
<dbReference type="Gene3D" id="1.10.260.40">
    <property type="entry name" value="lambda repressor-like DNA-binding domains"/>
    <property type="match status" value="1"/>
</dbReference>
<gene>
    <name evidence="3" type="ORF">IAB16_01915</name>
</gene>
<dbReference type="GO" id="GO:0003677">
    <property type="term" value="F:DNA binding"/>
    <property type="evidence" value="ECO:0007669"/>
    <property type="project" value="UniProtKB-KW"/>
</dbReference>
<proteinExistence type="predicted"/>
<dbReference type="InterPro" id="IPR001387">
    <property type="entry name" value="Cro/C1-type_HTH"/>
</dbReference>
<sequence length="68" mass="7697">MFVIASRIKELRQEKGMSQAQLGAAIGVSQKAVDYWERGVNEPKASYIYKMAEVLEVSSDYLLGLKDW</sequence>
<reference evidence="3" key="1">
    <citation type="submission" date="2020-10" db="EMBL/GenBank/DDBJ databases">
        <authorList>
            <person name="Gilroy R."/>
        </authorList>
    </citation>
    <scope>NUCLEOTIDE SEQUENCE</scope>
    <source>
        <strain evidence="3">517</strain>
    </source>
</reference>
<dbReference type="PANTHER" id="PTHR46558">
    <property type="entry name" value="TRACRIPTIONAL REGULATORY PROTEIN-RELATED-RELATED"/>
    <property type="match status" value="1"/>
</dbReference>
<name>A0A940DG71_9FIRM</name>
<dbReference type="SMART" id="SM00530">
    <property type="entry name" value="HTH_XRE"/>
    <property type="match status" value="1"/>
</dbReference>
<evidence type="ECO:0000313" key="4">
    <source>
        <dbReference type="Proteomes" id="UP000727857"/>
    </source>
</evidence>
<keyword evidence="1" id="KW-0238">DNA-binding</keyword>
<dbReference type="PROSITE" id="PS50943">
    <property type="entry name" value="HTH_CROC1"/>
    <property type="match status" value="1"/>
</dbReference>
<reference evidence="3" key="2">
    <citation type="journal article" date="2021" name="PeerJ">
        <title>Extensive microbial diversity within the chicken gut microbiome revealed by metagenomics and culture.</title>
        <authorList>
            <person name="Gilroy R."/>
            <person name="Ravi A."/>
            <person name="Getino M."/>
            <person name="Pursley I."/>
            <person name="Horton D.L."/>
            <person name="Alikhan N.F."/>
            <person name="Baker D."/>
            <person name="Gharbi K."/>
            <person name="Hall N."/>
            <person name="Watson M."/>
            <person name="Adriaenssens E.M."/>
            <person name="Foster-Nyarko E."/>
            <person name="Jarju S."/>
            <person name="Secka A."/>
            <person name="Antonio M."/>
            <person name="Oren A."/>
            <person name="Chaudhuri R.R."/>
            <person name="La Ragione R."/>
            <person name="Hildebrand F."/>
            <person name="Pallen M.J."/>
        </authorList>
    </citation>
    <scope>NUCLEOTIDE SEQUENCE</scope>
    <source>
        <strain evidence="3">517</strain>
    </source>
</reference>
<dbReference type="InterPro" id="IPR010982">
    <property type="entry name" value="Lambda_DNA-bd_dom_sf"/>
</dbReference>
<evidence type="ECO:0000259" key="2">
    <source>
        <dbReference type="PROSITE" id="PS50943"/>
    </source>
</evidence>
<organism evidence="3 4">
    <name type="scientific">Candidatus Stercoripulliclostridium pullicola</name>
    <dbReference type="NCBI Taxonomy" id="2840953"/>
    <lineage>
        <taxon>Bacteria</taxon>
        <taxon>Bacillati</taxon>
        <taxon>Bacillota</taxon>
        <taxon>Clostridia</taxon>
        <taxon>Eubacteriales</taxon>
        <taxon>Candidatus Stercoripulliclostridium</taxon>
    </lineage>
</organism>